<sequence>MNEYIKFPYNLLSHYEDLNESIRFYNEFNEENYLKLYSFAIVYHKNTSLSDLLIREFLENIDADLITRYQTYVSKKFFIPALVYHATLDFIPDPNDHLNETRFSKIKLYLNFLLKKILHKFLVKRIFVTRISLESKIAKIYNDILDFFGLKFNDYFIDLRSIWIDSFFAEYDPDYKIRYLLSDYAIDSNVFEKFEQRNEAILSTRELDSKECILRPEICKKLQSTCEIPCEKKFEEYFEPLDHVSSITPILYATDPIEFEDEDTFPYVRYSSTEKLYFELIDKESFYEATLNDLAKPLNSLTHFCDCGNLKCPGCYERCIRCREKKCFLICRKKAFYDHQDLFRQSNSLDQKHIDRVMTTNGNKKKNKQFNQTPMTLNQQEEIDEDNELKL</sequence>
<evidence type="ECO:0000256" key="1">
    <source>
        <dbReference type="SAM" id="MobiDB-lite"/>
    </source>
</evidence>
<accession>A0A132A1X0</accession>
<proteinExistence type="predicted"/>
<feature type="compositionally biased region" description="Acidic residues" evidence="1">
    <location>
        <begin position="381"/>
        <end position="391"/>
    </location>
</feature>
<evidence type="ECO:0000313" key="2">
    <source>
        <dbReference type="EMBL" id="KPM05028.1"/>
    </source>
</evidence>
<reference evidence="2 3" key="1">
    <citation type="journal article" date="2015" name="Parasit. Vectors">
        <title>Draft genome of the scabies mite.</title>
        <authorList>
            <person name="Rider S.D.Jr."/>
            <person name="Morgan M.S."/>
            <person name="Arlian L.G."/>
        </authorList>
    </citation>
    <scope>NUCLEOTIDE SEQUENCE [LARGE SCALE GENOMIC DNA]</scope>
    <source>
        <strain evidence="2">Arlian Lab</strain>
    </source>
</reference>
<dbReference type="AlphaFoldDB" id="A0A132A1X0"/>
<gene>
    <name evidence="2" type="ORF">QR98_0034870</name>
</gene>
<dbReference type="Proteomes" id="UP000616769">
    <property type="component" value="Unassembled WGS sequence"/>
</dbReference>
<comment type="caution">
    <text evidence="2">The sequence shown here is derived from an EMBL/GenBank/DDBJ whole genome shotgun (WGS) entry which is preliminary data.</text>
</comment>
<dbReference type="EMBL" id="JXLN01010058">
    <property type="protein sequence ID" value="KPM05028.1"/>
    <property type="molecule type" value="Genomic_DNA"/>
</dbReference>
<protein>
    <submittedName>
        <fullName evidence="2">Uncharacterized protein</fullName>
    </submittedName>
</protein>
<dbReference type="VEuPathDB" id="VectorBase:SSCA005290"/>
<evidence type="ECO:0000313" key="3">
    <source>
        <dbReference type="Proteomes" id="UP000616769"/>
    </source>
</evidence>
<dbReference type="OMA" id="NETLECY"/>
<organism evidence="2 3">
    <name type="scientific">Sarcoptes scabiei</name>
    <name type="common">Itch mite</name>
    <name type="synonym">Acarus scabiei</name>
    <dbReference type="NCBI Taxonomy" id="52283"/>
    <lineage>
        <taxon>Eukaryota</taxon>
        <taxon>Metazoa</taxon>
        <taxon>Ecdysozoa</taxon>
        <taxon>Arthropoda</taxon>
        <taxon>Chelicerata</taxon>
        <taxon>Arachnida</taxon>
        <taxon>Acari</taxon>
        <taxon>Acariformes</taxon>
        <taxon>Sarcoptiformes</taxon>
        <taxon>Astigmata</taxon>
        <taxon>Psoroptidia</taxon>
        <taxon>Sarcoptoidea</taxon>
        <taxon>Sarcoptidae</taxon>
        <taxon>Sarcoptinae</taxon>
        <taxon>Sarcoptes</taxon>
    </lineage>
</organism>
<name>A0A132A1X0_SARSC</name>
<feature type="region of interest" description="Disordered" evidence="1">
    <location>
        <begin position="360"/>
        <end position="391"/>
    </location>
</feature>